<gene>
    <name evidence="1" type="ORF">BT96DRAFT_945785</name>
</gene>
<dbReference type="AlphaFoldDB" id="A0A6A4GYD9"/>
<evidence type="ECO:0000313" key="2">
    <source>
        <dbReference type="Proteomes" id="UP000799118"/>
    </source>
</evidence>
<accession>A0A6A4GYD9</accession>
<dbReference type="PANTHER" id="PTHR46579">
    <property type="entry name" value="F5/8 TYPE C DOMAIN-CONTAINING PROTEIN-RELATED"/>
    <property type="match status" value="1"/>
</dbReference>
<reference evidence="1" key="1">
    <citation type="journal article" date="2019" name="Environ. Microbiol.">
        <title>Fungal ecological strategies reflected in gene transcription - a case study of two litter decomposers.</title>
        <authorList>
            <person name="Barbi F."/>
            <person name="Kohler A."/>
            <person name="Barry K."/>
            <person name="Baskaran P."/>
            <person name="Daum C."/>
            <person name="Fauchery L."/>
            <person name="Ihrmark K."/>
            <person name="Kuo A."/>
            <person name="LaButti K."/>
            <person name="Lipzen A."/>
            <person name="Morin E."/>
            <person name="Grigoriev I.V."/>
            <person name="Henrissat B."/>
            <person name="Lindahl B."/>
            <person name="Martin F."/>
        </authorList>
    </citation>
    <scope>NUCLEOTIDE SEQUENCE</scope>
    <source>
        <strain evidence="1">JB14</strain>
    </source>
</reference>
<dbReference type="EMBL" id="ML769642">
    <property type="protein sequence ID" value="KAE9390902.1"/>
    <property type="molecule type" value="Genomic_DNA"/>
</dbReference>
<protein>
    <submittedName>
        <fullName evidence="1">Uncharacterized protein</fullName>
    </submittedName>
</protein>
<sequence>MSPYMITFTLIVKKYEIQKCISHMLKSIVIGDHSVYKTLKYGLTKLREPGALQLGSCQWAVTGYHVFDGVKSSSSLFRLGGLVSWSLALTVSESRVVVEAGILLSVNDLPAACKIAGFPGVASNFICTVCQLRGKTGVFNTNYAQWIPRNKDKLCHWSTAYRDAQTLDARMDIFKRYGVRWSSFWLLDYWDPTRMLVIDAMHCLLEGICTKPMPKESNMLCTGHGLLYDDESTPESLKLDGKHIYMVAKIQVALCFAIEGDERARHKSKKEVTQFPKAASQKDHFIALLLDWRLKQPHTSLSFILPTGTPDTLTYIWMVIEKTVCPSWLNSVPKNYGDAKAGSIKADEWQTLSTVFFPIVLIMLWGNDDGSAPAESSFLVKALDHTMALFQATILACRRSMTVSRASAYQKYISDWVNGLQTLFPHTHKAGHIYDFLLLFGPVKSWWCFPFKRLIGALQKINMNDHVGGVLEATIIWTITRTANIHCWLCWPDYPEAVQLLKILFDK</sequence>
<proteinExistence type="predicted"/>
<dbReference type="Proteomes" id="UP000799118">
    <property type="component" value="Unassembled WGS sequence"/>
</dbReference>
<organism evidence="1 2">
    <name type="scientific">Gymnopus androsaceus JB14</name>
    <dbReference type="NCBI Taxonomy" id="1447944"/>
    <lineage>
        <taxon>Eukaryota</taxon>
        <taxon>Fungi</taxon>
        <taxon>Dikarya</taxon>
        <taxon>Basidiomycota</taxon>
        <taxon>Agaricomycotina</taxon>
        <taxon>Agaricomycetes</taxon>
        <taxon>Agaricomycetidae</taxon>
        <taxon>Agaricales</taxon>
        <taxon>Marasmiineae</taxon>
        <taxon>Omphalotaceae</taxon>
        <taxon>Gymnopus</taxon>
    </lineage>
</organism>
<name>A0A6A4GYD9_9AGAR</name>
<dbReference type="PANTHER" id="PTHR46579:SF1">
    <property type="entry name" value="F5_8 TYPE C DOMAIN-CONTAINING PROTEIN"/>
    <property type="match status" value="1"/>
</dbReference>
<keyword evidence="2" id="KW-1185">Reference proteome</keyword>
<evidence type="ECO:0000313" key="1">
    <source>
        <dbReference type="EMBL" id="KAE9390902.1"/>
    </source>
</evidence>
<dbReference type="OrthoDB" id="3234349at2759"/>